<keyword evidence="8" id="KW-0520">NAD</keyword>
<dbReference type="AlphaFoldDB" id="A0A9W4XEM8"/>
<dbReference type="InterPro" id="IPR000672">
    <property type="entry name" value="THF_DH/CycHdrlase"/>
</dbReference>
<comment type="subunit">
    <text evidence="3">Homodimer.</text>
</comment>
<evidence type="ECO:0000256" key="5">
    <source>
        <dbReference type="ARBA" id="ARBA00022563"/>
    </source>
</evidence>
<dbReference type="Gene3D" id="3.40.50.720">
    <property type="entry name" value="NAD(P)-binding Rossmann-like Domain"/>
    <property type="match status" value="1"/>
</dbReference>
<dbReference type="GO" id="GO:0006730">
    <property type="term" value="P:one-carbon metabolic process"/>
    <property type="evidence" value="ECO:0007669"/>
    <property type="project" value="UniProtKB-KW"/>
</dbReference>
<dbReference type="SUPFAM" id="SSF53223">
    <property type="entry name" value="Aminoacid dehydrogenase-like, N-terminal domain"/>
    <property type="match status" value="1"/>
</dbReference>
<dbReference type="Pfam" id="PF02882">
    <property type="entry name" value="THF_DHG_CYH_C"/>
    <property type="match status" value="1"/>
</dbReference>
<feature type="domain" description="Tetrahydrofolate dehydrogenase/cyclohydrolase NAD(P)-binding" evidence="15">
    <location>
        <begin position="146"/>
        <end position="206"/>
    </location>
</feature>
<dbReference type="GO" id="GO:0009113">
    <property type="term" value="P:purine nucleobase biosynthetic process"/>
    <property type="evidence" value="ECO:0007669"/>
    <property type="project" value="TreeGrafter"/>
</dbReference>
<dbReference type="PANTHER" id="PTHR48099:SF3">
    <property type="entry name" value="METHYLENETETRAHYDROFOLATE DEHYDROGENASE [NAD(+)]"/>
    <property type="match status" value="1"/>
</dbReference>
<evidence type="ECO:0000256" key="2">
    <source>
        <dbReference type="ARBA" id="ARBA00004496"/>
    </source>
</evidence>
<comment type="similarity">
    <text evidence="11">Belongs to the tetrahydrofolate dehydrogenase/cyclohydrolase family.</text>
</comment>
<evidence type="ECO:0000313" key="17">
    <source>
        <dbReference type="Proteomes" id="UP001152607"/>
    </source>
</evidence>
<keyword evidence="9" id="KW-0539">Nucleus</keyword>
<comment type="subcellular location">
    <subcellularLocation>
        <location evidence="2">Cytoplasm</location>
    </subcellularLocation>
    <subcellularLocation>
        <location evidence="1">Nucleus</location>
    </subcellularLocation>
</comment>
<comment type="function">
    <text evidence="10">Catalyzes oxidation of cytoplasmic one-carbon units for purine biosynthesis.</text>
</comment>
<evidence type="ECO:0000256" key="9">
    <source>
        <dbReference type="ARBA" id="ARBA00023242"/>
    </source>
</evidence>
<keyword evidence="7" id="KW-0560">Oxidoreductase</keyword>
<evidence type="ECO:0000256" key="6">
    <source>
        <dbReference type="ARBA" id="ARBA00022755"/>
    </source>
</evidence>
<reference evidence="16" key="1">
    <citation type="submission" date="2023-01" db="EMBL/GenBank/DDBJ databases">
        <authorList>
            <person name="Van Ghelder C."/>
            <person name="Rancurel C."/>
        </authorList>
    </citation>
    <scope>NUCLEOTIDE SEQUENCE</scope>
    <source>
        <strain evidence="16">CNCM I-4278</strain>
    </source>
</reference>
<name>A0A9W4XEM8_9PLEO</name>
<evidence type="ECO:0000256" key="10">
    <source>
        <dbReference type="ARBA" id="ARBA00053076"/>
    </source>
</evidence>
<evidence type="ECO:0000256" key="3">
    <source>
        <dbReference type="ARBA" id="ARBA00011738"/>
    </source>
</evidence>
<dbReference type="GO" id="GO:0005634">
    <property type="term" value="C:nucleus"/>
    <property type="evidence" value="ECO:0007669"/>
    <property type="project" value="UniProtKB-SubCell"/>
</dbReference>
<dbReference type="FunFam" id="3.40.50.720:FF:000255">
    <property type="entry name" value="Methylenetetrahydrofolate dehydrogenase"/>
    <property type="match status" value="1"/>
</dbReference>
<organism evidence="16 17">
    <name type="scientific">Periconia digitata</name>
    <dbReference type="NCBI Taxonomy" id="1303443"/>
    <lineage>
        <taxon>Eukaryota</taxon>
        <taxon>Fungi</taxon>
        <taxon>Dikarya</taxon>
        <taxon>Ascomycota</taxon>
        <taxon>Pezizomycotina</taxon>
        <taxon>Dothideomycetes</taxon>
        <taxon>Pleosporomycetidae</taxon>
        <taxon>Pleosporales</taxon>
        <taxon>Massarineae</taxon>
        <taxon>Periconiaceae</taxon>
        <taxon>Periconia</taxon>
    </lineage>
</organism>
<dbReference type="OrthoDB" id="41403at2759"/>
<dbReference type="SUPFAM" id="SSF51735">
    <property type="entry name" value="NAD(P)-binding Rossmann-fold domains"/>
    <property type="match status" value="1"/>
</dbReference>
<gene>
    <name evidence="16" type="ORF">PDIGIT_LOCUS1964</name>
</gene>
<dbReference type="EC" id="1.5.1.15" evidence="12"/>
<dbReference type="PRINTS" id="PR00085">
    <property type="entry name" value="THFDHDRGNASE"/>
</dbReference>
<comment type="caution">
    <text evidence="16">The sequence shown here is derived from an EMBL/GenBank/DDBJ whole genome shotgun (WGS) entry which is preliminary data.</text>
</comment>
<evidence type="ECO:0000256" key="11">
    <source>
        <dbReference type="ARBA" id="ARBA00061364"/>
    </source>
</evidence>
<evidence type="ECO:0000256" key="8">
    <source>
        <dbReference type="ARBA" id="ARBA00023027"/>
    </source>
</evidence>
<dbReference type="InterPro" id="IPR020630">
    <property type="entry name" value="THF_DH/CycHdrlase_cat_dom"/>
</dbReference>
<proteinExistence type="inferred from homology"/>
<dbReference type="Proteomes" id="UP001152607">
    <property type="component" value="Unassembled WGS sequence"/>
</dbReference>
<evidence type="ECO:0000256" key="4">
    <source>
        <dbReference type="ARBA" id="ARBA00022490"/>
    </source>
</evidence>
<dbReference type="EMBL" id="CAOQHR010000001">
    <property type="protein sequence ID" value="CAI6277239.1"/>
    <property type="molecule type" value="Genomic_DNA"/>
</dbReference>
<dbReference type="PANTHER" id="PTHR48099">
    <property type="entry name" value="C-1-TETRAHYDROFOLATE SYNTHASE, CYTOPLASMIC-RELATED"/>
    <property type="match status" value="1"/>
</dbReference>
<sequence>MADDKPNCKVVLANNIAKNLLAEVHDGLKKIDRKPLLVGFLSSTDPAAKVYAEWTGKTAHENGFAFELREIDRELLEDALIDANNDSAVDGIIVYYPIFGNRQDQYLQQIVSIDKDVEGLSHRYIFNMYQNIRFLDDANTKKSVLPCTPLAVIKILEYLRIYNTILAYGNRLHGRTITVINRSEVVGRPLAALLANDGACVYSVDINDVQEFNRGVGLRKKRHEVSEKPGWTIDDCLPLSDVVISGVPGDKYKVPLEKLRDGAVCINFSSERNFTPEVKEKASIYVPAIGKVTIVVLLRNLLVSCKSC</sequence>
<feature type="domain" description="Tetrahydrofolate dehydrogenase/cyclohydrolase catalytic" evidence="14">
    <location>
        <begin position="14"/>
        <end position="118"/>
    </location>
</feature>
<dbReference type="Pfam" id="PF00763">
    <property type="entry name" value="THF_DHG_CYH"/>
    <property type="match status" value="1"/>
</dbReference>
<dbReference type="InterPro" id="IPR036291">
    <property type="entry name" value="NAD(P)-bd_dom_sf"/>
</dbReference>
<dbReference type="Gene3D" id="3.40.50.10860">
    <property type="entry name" value="Leucine Dehydrogenase, chain A, domain 1"/>
    <property type="match status" value="1"/>
</dbReference>
<dbReference type="FunFam" id="3.40.50.10860:FF:000012">
    <property type="entry name" value="Methylenetetrahydrofolate dehydrogenase [NAD(+)]"/>
    <property type="match status" value="1"/>
</dbReference>
<keyword evidence="17" id="KW-1185">Reference proteome</keyword>
<dbReference type="GO" id="GO:0006164">
    <property type="term" value="P:purine nucleotide biosynthetic process"/>
    <property type="evidence" value="ECO:0007669"/>
    <property type="project" value="UniProtKB-KW"/>
</dbReference>
<keyword evidence="6" id="KW-0658">Purine biosynthesis</keyword>
<accession>A0A9W4XEM8</accession>
<keyword evidence="5" id="KW-0554">One-carbon metabolism</keyword>
<dbReference type="InterPro" id="IPR020631">
    <property type="entry name" value="THF_DH/CycHdrlase_NAD-bd_dom"/>
</dbReference>
<evidence type="ECO:0000259" key="15">
    <source>
        <dbReference type="Pfam" id="PF02882"/>
    </source>
</evidence>
<evidence type="ECO:0000256" key="7">
    <source>
        <dbReference type="ARBA" id="ARBA00023002"/>
    </source>
</evidence>
<keyword evidence="4" id="KW-0963">Cytoplasm</keyword>
<dbReference type="GO" id="GO:0004487">
    <property type="term" value="F:methylenetetrahydrofolate dehydrogenase (NAD+) activity"/>
    <property type="evidence" value="ECO:0007669"/>
    <property type="project" value="UniProtKB-EC"/>
</dbReference>
<dbReference type="GO" id="GO:0005829">
    <property type="term" value="C:cytosol"/>
    <property type="evidence" value="ECO:0007669"/>
    <property type="project" value="TreeGrafter"/>
</dbReference>
<evidence type="ECO:0000256" key="13">
    <source>
        <dbReference type="ARBA" id="ARBA00074830"/>
    </source>
</evidence>
<dbReference type="InterPro" id="IPR035812">
    <property type="entry name" value="m-THF_DH_NAD-bd"/>
</dbReference>
<dbReference type="InterPro" id="IPR046346">
    <property type="entry name" value="Aminoacid_DH-like_N_sf"/>
</dbReference>
<dbReference type="CDD" id="cd01079">
    <property type="entry name" value="NAD_bind_m-THF_DH"/>
    <property type="match status" value="1"/>
</dbReference>
<evidence type="ECO:0000256" key="1">
    <source>
        <dbReference type="ARBA" id="ARBA00004123"/>
    </source>
</evidence>
<evidence type="ECO:0000256" key="12">
    <source>
        <dbReference type="ARBA" id="ARBA00066980"/>
    </source>
</evidence>
<dbReference type="GO" id="GO:0004488">
    <property type="term" value="F:methylenetetrahydrofolate dehydrogenase (NADP+) activity"/>
    <property type="evidence" value="ECO:0007669"/>
    <property type="project" value="InterPro"/>
</dbReference>
<evidence type="ECO:0000259" key="14">
    <source>
        <dbReference type="Pfam" id="PF00763"/>
    </source>
</evidence>
<evidence type="ECO:0000313" key="16">
    <source>
        <dbReference type="EMBL" id="CAI6277239.1"/>
    </source>
</evidence>
<protein>
    <recommendedName>
        <fullName evidence="13">Methylenetetrahydrofolate dehydrogenase [NAD(+)]</fullName>
        <ecNumber evidence="12">1.5.1.15</ecNumber>
    </recommendedName>
</protein>